<reference evidence="9" key="1">
    <citation type="submission" date="2021-02" db="EMBL/GenBank/DDBJ databases">
        <authorList>
            <person name="Nowell W R."/>
        </authorList>
    </citation>
    <scope>NUCLEOTIDE SEQUENCE</scope>
</reference>
<evidence type="ECO:0000256" key="4">
    <source>
        <dbReference type="ARBA" id="ARBA00022777"/>
    </source>
</evidence>
<dbReference type="InterPro" id="IPR017441">
    <property type="entry name" value="Protein_kinase_ATP_BS"/>
</dbReference>
<dbReference type="InterPro" id="IPR000719">
    <property type="entry name" value="Prot_kinase_dom"/>
</dbReference>
<dbReference type="SUPFAM" id="SSF56112">
    <property type="entry name" value="Protein kinase-like (PK-like)"/>
    <property type="match status" value="1"/>
</dbReference>
<dbReference type="PANTHER" id="PTHR24353">
    <property type="entry name" value="CYCLIC NUCLEOTIDE-DEPENDENT PROTEIN KINASE"/>
    <property type="match status" value="1"/>
</dbReference>
<keyword evidence="1" id="KW-0723">Serine/threonine-protein kinase</keyword>
<feature type="binding site" evidence="6">
    <location>
        <position position="33"/>
    </location>
    <ligand>
        <name>ATP</name>
        <dbReference type="ChEBI" id="CHEBI:30616"/>
    </ligand>
</feature>
<evidence type="ECO:0000259" key="7">
    <source>
        <dbReference type="PROSITE" id="PS50011"/>
    </source>
</evidence>
<keyword evidence="2" id="KW-0808">Transferase</keyword>
<dbReference type="GO" id="GO:0005524">
    <property type="term" value="F:ATP binding"/>
    <property type="evidence" value="ECO:0007669"/>
    <property type="project" value="UniProtKB-UniRule"/>
</dbReference>
<keyword evidence="10" id="KW-1185">Reference proteome</keyword>
<keyword evidence="3 6" id="KW-0547">Nucleotide-binding</keyword>
<dbReference type="SMART" id="SM00220">
    <property type="entry name" value="S_TKc"/>
    <property type="match status" value="1"/>
</dbReference>
<comment type="caution">
    <text evidence="9">The sequence shown here is derived from an EMBL/GenBank/DDBJ whole genome shotgun (WGS) entry which is preliminary data.</text>
</comment>
<dbReference type="GO" id="GO:0004691">
    <property type="term" value="F:cAMP-dependent protein kinase activity"/>
    <property type="evidence" value="ECO:0007669"/>
    <property type="project" value="TreeGrafter"/>
</dbReference>
<dbReference type="PROSITE" id="PS00107">
    <property type="entry name" value="PROTEIN_KINASE_ATP"/>
    <property type="match status" value="1"/>
</dbReference>
<organism evidence="9 10">
    <name type="scientific">Adineta ricciae</name>
    <name type="common">Rotifer</name>
    <dbReference type="NCBI Taxonomy" id="249248"/>
    <lineage>
        <taxon>Eukaryota</taxon>
        <taxon>Metazoa</taxon>
        <taxon>Spiralia</taxon>
        <taxon>Gnathifera</taxon>
        <taxon>Rotifera</taxon>
        <taxon>Eurotatoria</taxon>
        <taxon>Bdelloidea</taxon>
        <taxon>Adinetida</taxon>
        <taxon>Adinetidae</taxon>
        <taxon>Adineta</taxon>
    </lineage>
</organism>
<feature type="domain" description="AGC-kinase C-terminal" evidence="8">
    <location>
        <begin position="270"/>
        <end position="323"/>
    </location>
</feature>
<evidence type="ECO:0000256" key="1">
    <source>
        <dbReference type="ARBA" id="ARBA00022527"/>
    </source>
</evidence>
<accession>A0A814DIY4</accession>
<evidence type="ECO:0000256" key="5">
    <source>
        <dbReference type="ARBA" id="ARBA00022840"/>
    </source>
</evidence>
<dbReference type="InterPro" id="IPR011009">
    <property type="entry name" value="Kinase-like_dom_sf"/>
</dbReference>
<keyword evidence="5 6" id="KW-0067">ATP-binding</keyword>
<dbReference type="Pfam" id="PF00069">
    <property type="entry name" value="Pkinase"/>
    <property type="match status" value="1"/>
</dbReference>
<dbReference type="GO" id="GO:0005829">
    <property type="term" value="C:cytosol"/>
    <property type="evidence" value="ECO:0007669"/>
    <property type="project" value="TreeGrafter"/>
</dbReference>
<keyword evidence="4" id="KW-0418">Kinase</keyword>
<dbReference type="GO" id="GO:0005952">
    <property type="term" value="C:cAMP-dependent protein kinase complex"/>
    <property type="evidence" value="ECO:0007669"/>
    <property type="project" value="TreeGrafter"/>
</dbReference>
<evidence type="ECO:0000313" key="10">
    <source>
        <dbReference type="Proteomes" id="UP000663828"/>
    </source>
</evidence>
<dbReference type="PROSITE" id="PS50011">
    <property type="entry name" value="PROTEIN_KINASE_DOM"/>
    <property type="match status" value="1"/>
</dbReference>
<evidence type="ECO:0000259" key="8">
    <source>
        <dbReference type="PROSITE" id="PS51285"/>
    </source>
</evidence>
<dbReference type="Gene3D" id="3.30.200.20">
    <property type="entry name" value="Phosphorylase Kinase, domain 1"/>
    <property type="match status" value="1"/>
</dbReference>
<proteinExistence type="predicted"/>
<dbReference type="InterPro" id="IPR000961">
    <property type="entry name" value="AGC-kinase_C"/>
</dbReference>
<dbReference type="EMBL" id="CAJNOR010000592">
    <property type="protein sequence ID" value="CAF0956467.1"/>
    <property type="molecule type" value="Genomic_DNA"/>
</dbReference>
<dbReference type="Gene3D" id="1.10.510.10">
    <property type="entry name" value="Transferase(Phosphotransferase) domain 1"/>
    <property type="match status" value="1"/>
</dbReference>
<evidence type="ECO:0000256" key="6">
    <source>
        <dbReference type="PROSITE-ProRule" id="PRU10141"/>
    </source>
</evidence>
<evidence type="ECO:0000313" key="9">
    <source>
        <dbReference type="EMBL" id="CAF0956467.1"/>
    </source>
</evidence>
<name>A0A814DIY4_ADIRI</name>
<sequence length="323" mass="37949">MEEFITTIGVGTFSRVILARRRSENYQEFFVVKTMAIRDIVQMKQVNHVNDERRILAAVQHPFIVRFYGSYRDTRYLYLSMEFLSGGELFSYFRQAGRLRTTTVTAKFKNVFFFYYKYIIILNVRDLKLENLVLDAHGHVKLTDFGFAKYVPDRTYTLCGTPEYLAPEMILSSHGHSFGVDWYALGILIYELLVGHTPFASIDQQNHPSSIFLRILNDQIPWPYAPPCHSEIIDRTGRNLIRKLLERDRTRRIGCMAGGVSDIKRHRWFKQVSWTDALEGRIRPPIVPRVDHPGDIQNFESFKHERFRAPQCTNEEYNLFDKF</sequence>
<evidence type="ECO:0000256" key="2">
    <source>
        <dbReference type="ARBA" id="ARBA00022679"/>
    </source>
</evidence>
<evidence type="ECO:0000256" key="3">
    <source>
        <dbReference type="ARBA" id="ARBA00022741"/>
    </source>
</evidence>
<dbReference type="PROSITE" id="PS51285">
    <property type="entry name" value="AGC_KINASE_CTER"/>
    <property type="match status" value="1"/>
</dbReference>
<dbReference type="AlphaFoldDB" id="A0A814DIY4"/>
<dbReference type="Proteomes" id="UP000663828">
    <property type="component" value="Unassembled WGS sequence"/>
</dbReference>
<protein>
    <submittedName>
        <fullName evidence="9">Uncharacterized protein</fullName>
    </submittedName>
</protein>
<feature type="domain" description="Protein kinase" evidence="7">
    <location>
        <begin position="2"/>
        <end position="269"/>
    </location>
</feature>
<gene>
    <name evidence="9" type="ORF">XAT740_LOCUS10948</name>
</gene>
<dbReference type="PANTHER" id="PTHR24353:SF37">
    <property type="entry name" value="CAMP-DEPENDENT PROTEIN KINASE CATALYTIC SUBUNIT PRKX"/>
    <property type="match status" value="1"/>
</dbReference>